<gene>
    <name evidence="1" type="ORF">TBC1_11110</name>
</gene>
<accession>A0A0S7BW37</accession>
<dbReference type="RefSeq" id="WP_062036976.1">
    <property type="nucleotide sequence ID" value="NZ_DF968182.1"/>
</dbReference>
<reference evidence="1" key="1">
    <citation type="journal article" date="2015" name="Genome Announc.">
        <title>Draft Genome Sequence of Bacteroidales Strain TBC1, a Novel Isolate from a Methanogenic Wastewater Treatment System.</title>
        <authorList>
            <person name="Tourlousse D.M."/>
            <person name="Matsuura N."/>
            <person name="Sun L."/>
            <person name="Toyonaga M."/>
            <person name="Kuroda K."/>
            <person name="Ohashi A."/>
            <person name="Cruz R."/>
            <person name="Yamaguchi T."/>
            <person name="Sekiguchi Y."/>
        </authorList>
    </citation>
    <scope>NUCLEOTIDE SEQUENCE [LARGE SCALE GENOMIC DNA]</scope>
    <source>
        <strain evidence="1">TBC1</strain>
    </source>
</reference>
<evidence type="ECO:0000313" key="2">
    <source>
        <dbReference type="Proteomes" id="UP000053091"/>
    </source>
</evidence>
<dbReference type="AlphaFoldDB" id="A0A0S7BW37"/>
<proteinExistence type="predicted"/>
<sequence length="162" mass="18996">MSDNFQLNCLKGRLAEHLVQDLFAQNGYNVFNYGLERTHPFLSRELRNNYHTTSKALRFMPDFVVQSSLTGDLFYMEVKYRSNGCFGFEDKFKDFPYKNAWFVIVSPEKIQCMHYKRLAAGFSITADTNYRLGRVRSFHLSKESIAEYEGYARQVFAGFRSE</sequence>
<dbReference type="EMBL" id="DF968182">
    <property type="protein sequence ID" value="GAP41982.1"/>
    <property type="molecule type" value="Genomic_DNA"/>
</dbReference>
<protein>
    <submittedName>
        <fullName evidence="1">Uncharacterized protein</fullName>
    </submittedName>
</protein>
<keyword evidence="2" id="KW-1185">Reference proteome</keyword>
<dbReference type="STRING" id="1678841.TBC1_11110"/>
<evidence type="ECO:0000313" key="1">
    <source>
        <dbReference type="EMBL" id="GAP41982.1"/>
    </source>
</evidence>
<dbReference type="OrthoDB" id="978068at2"/>
<name>A0A0S7BW37_9BACT</name>
<dbReference type="Proteomes" id="UP000053091">
    <property type="component" value="Unassembled WGS sequence"/>
</dbReference>
<organism evidence="1">
    <name type="scientific">Lentimicrobium saccharophilum</name>
    <dbReference type="NCBI Taxonomy" id="1678841"/>
    <lineage>
        <taxon>Bacteria</taxon>
        <taxon>Pseudomonadati</taxon>
        <taxon>Bacteroidota</taxon>
        <taxon>Bacteroidia</taxon>
        <taxon>Bacteroidales</taxon>
        <taxon>Lentimicrobiaceae</taxon>
        <taxon>Lentimicrobium</taxon>
    </lineage>
</organism>